<comment type="similarity">
    <text evidence="1">Belongs to the ComF/GntX family.</text>
</comment>
<dbReference type="CDD" id="cd06223">
    <property type="entry name" value="PRTases_typeI"/>
    <property type="match status" value="1"/>
</dbReference>
<reference evidence="3 4" key="1">
    <citation type="submission" date="2019-02" db="EMBL/GenBank/DDBJ databases">
        <title>Deep-cultivation of Planctomycetes and their phenomic and genomic characterization uncovers novel biology.</title>
        <authorList>
            <person name="Wiegand S."/>
            <person name="Jogler M."/>
            <person name="Boedeker C."/>
            <person name="Pinto D."/>
            <person name="Vollmers J."/>
            <person name="Rivas-Marin E."/>
            <person name="Kohn T."/>
            <person name="Peeters S.H."/>
            <person name="Heuer A."/>
            <person name="Rast P."/>
            <person name="Oberbeckmann S."/>
            <person name="Bunk B."/>
            <person name="Jeske O."/>
            <person name="Meyerdierks A."/>
            <person name="Storesund J.E."/>
            <person name="Kallscheuer N."/>
            <person name="Luecker S."/>
            <person name="Lage O.M."/>
            <person name="Pohl T."/>
            <person name="Merkel B.J."/>
            <person name="Hornburger P."/>
            <person name="Mueller R.-W."/>
            <person name="Bruemmer F."/>
            <person name="Labrenz M."/>
            <person name="Spormann A.M."/>
            <person name="Op Den Camp H."/>
            <person name="Overmann J."/>
            <person name="Amann R."/>
            <person name="Jetten M.S.M."/>
            <person name="Mascher T."/>
            <person name="Medema M.H."/>
            <person name="Devos D.P."/>
            <person name="Kaster A.-K."/>
            <person name="Ovreas L."/>
            <person name="Rohde M."/>
            <person name="Galperin M.Y."/>
            <person name="Jogler C."/>
        </authorList>
    </citation>
    <scope>NUCLEOTIDE SEQUENCE [LARGE SCALE GENOMIC DNA]</scope>
    <source>
        <strain evidence="3 4">KOR34</strain>
    </source>
</reference>
<evidence type="ECO:0000256" key="1">
    <source>
        <dbReference type="ARBA" id="ARBA00008007"/>
    </source>
</evidence>
<accession>A0A5C5VJF0</accession>
<dbReference type="PANTHER" id="PTHR47505:SF1">
    <property type="entry name" value="DNA UTILIZATION PROTEIN YHGH"/>
    <property type="match status" value="1"/>
</dbReference>
<dbReference type="EMBL" id="SIHJ01000001">
    <property type="protein sequence ID" value="TWT37935.1"/>
    <property type="molecule type" value="Genomic_DNA"/>
</dbReference>
<protein>
    <submittedName>
        <fullName evidence="3">DNA utilization protein GntX</fullName>
    </submittedName>
</protein>
<organism evidence="3 4">
    <name type="scientific">Posidoniimonas corsicana</name>
    <dbReference type="NCBI Taxonomy" id="1938618"/>
    <lineage>
        <taxon>Bacteria</taxon>
        <taxon>Pseudomonadati</taxon>
        <taxon>Planctomycetota</taxon>
        <taxon>Planctomycetia</taxon>
        <taxon>Pirellulales</taxon>
        <taxon>Lacipirellulaceae</taxon>
        <taxon>Posidoniimonas</taxon>
    </lineage>
</organism>
<dbReference type="PANTHER" id="PTHR47505">
    <property type="entry name" value="DNA UTILIZATION PROTEIN YHGH"/>
    <property type="match status" value="1"/>
</dbReference>
<dbReference type="Gene3D" id="3.40.50.2020">
    <property type="match status" value="1"/>
</dbReference>
<keyword evidence="4" id="KW-1185">Reference proteome</keyword>
<dbReference type="Proteomes" id="UP000316714">
    <property type="component" value="Unassembled WGS sequence"/>
</dbReference>
<evidence type="ECO:0000259" key="2">
    <source>
        <dbReference type="Pfam" id="PF00156"/>
    </source>
</evidence>
<dbReference type="Pfam" id="PF00156">
    <property type="entry name" value="Pribosyltran"/>
    <property type="match status" value="1"/>
</dbReference>
<dbReference type="InterPro" id="IPR000836">
    <property type="entry name" value="PRTase_dom"/>
</dbReference>
<dbReference type="SUPFAM" id="SSF53271">
    <property type="entry name" value="PRTase-like"/>
    <property type="match status" value="1"/>
</dbReference>
<dbReference type="InterPro" id="IPR029057">
    <property type="entry name" value="PRTase-like"/>
</dbReference>
<dbReference type="InterPro" id="IPR051910">
    <property type="entry name" value="ComF/GntX_DNA_util-trans"/>
</dbReference>
<name>A0A5C5VJF0_9BACT</name>
<proteinExistence type="inferred from homology"/>
<evidence type="ECO:0000313" key="3">
    <source>
        <dbReference type="EMBL" id="TWT37935.1"/>
    </source>
</evidence>
<dbReference type="AlphaFoldDB" id="A0A5C5VJF0"/>
<feature type="domain" description="Phosphoribosyltransferase" evidence="2">
    <location>
        <begin position="161"/>
        <end position="247"/>
    </location>
</feature>
<comment type="caution">
    <text evidence="3">The sequence shown here is derived from an EMBL/GenBank/DDBJ whole genome shotgun (WGS) entry which is preliminary data.</text>
</comment>
<evidence type="ECO:0000313" key="4">
    <source>
        <dbReference type="Proteomes" id="UP000316714"/>
    </source>
</evidence>
<sequence>MNRPALKPFFRSLRRGCAGVLFPPCCCGCGAALPDSPAGGPPEEFCHGCAAELALITGAACAKCGAPSALPRPDGRCVHCQGHPMRFDHALAVGVYDGLWRRLVLAAKQPTGEGVAAALGRLAARSVAGSEHEVADLVTCVPMHWRRRLARRHNPPEVMGEVLSRKLGLPFEPRLLAWRRGVRKQADLSQTDRRRNVRQALRLRPGFRIAGARVMVVDDILTTGATCSEAARALRQAGAVRVVAVVAARSL</sequence>
<gene>
    <name evidence="3" type="ORF">KOR34_29010</name>
</gene>